<accession>A0A645C4J1</accession>
<organism evidence="1">
    <name type="scientific">bioreactor metagenome</name>
    <dbReference type="NCBI Taxonomy" id="1076179"/>
    <lineage>
        <taxon>unclassified sequences</taxon>
        <taxon>metagenomes</taxon>
        <taxon>ecological metagenomes</taxon>
    </lineage>
</organism>
<sequence length="107" mass="12341">MNDGEFKCQSLTFDEARTIVDMHNDDEVIRCFTGYDLEDIVFNYLGIERKNFKYKHIKDMEVGQDAIAFKLYTTASETQPIIVTPTGAQAKKIQNVYVHCQLISKIK</sequence>
<gene>
    <name evidence="1" type="ORF">SDC9_119525</name>
</gene>
<protein>
    <submittedName>
        <fullName evidence="1">Uncharacterized protein</fullName>
    </submittedName>
</protein>
<proteinExistence type="predicted"/>
<dbReference type="AlphaFoldDB" id="A0A645C4J1"/>
<dbReference type="EMBL" id="VSSQ01024808">
    <property type="protein sequence ID" value="MPM72549.1"/>
    <property type="molecule type" value="Genomic_DNA"/>
</dbReference>
<comment type="caution">
    <text evidence="1">The sequence shown here is derived from an EMBL/GenBank/DDBJ whole genome shotgun (WGS) entry which is preliminary data.</text>
</comment>
<name>A0A645C4J1_9ZZZZ</name>
<reference evidence="1" key="1">
    <citation type="submission" date="2019-08" db="EMBL/GenBank/DDBJ databases">
        <authorList>
            <person name="Kucharzyk K."/>
            <person name="Murdoch R.W."/>
            <person name="Higgins S."/>
            <person name="Loffler F."/>
        </authorList>
    </citation>
    <scope>NUCLEOTIDE SEQUENCE</scope>
</reference>
<evidence type="ECO:0000313" key="1">
    <source>
        <dbReference type="EMBL" id="MPM72549.1"/>
    </source>
</evidence>